<comment type="caution">
    <text evidence="2">The sequence shown here is derived from an EMBL/GenBank/DDBJ whole genome shotgun (WGS) entry which is preliminary data.</text>
</comment>
<dbReference type="AlphaFoldDB" id="A0AAX6ESA3"/>
<feature type="transmembrane region" description="Helical" evidence="1">
    <location>
        <begin position="12"/>
        <end position="32"/>
    </location>
</feature>
<evidence type="ECO:0000256" key="1">
    <source>
        <dbReference type="SAM" id="Phobius"/>
    </source>
</evidence>
<keyword evidence="3" id="KW-1185">Reference proteome</keyword>
<keyword evidence="1" id="KW-1133">Transmembrane helix</keyword>
<keyword evidence="1" id="KW-0472">Membrane</keyword>
<evidence type="ECO:0000313" key="2">
    <source>
        <dbReference type="EMBL" id="KAJ6806893.1"/>
    </source>
</evidence>
<sequence length="74" mass="8604">MFKCAILYSTSLATISSLYTVAIYLQFFPVYILLFPQYLYLTLLHVICFLTCYDMLRCTVLAPVLTGPVDKFYR</sequence>
<reference evidence="2" key="2">
    <citation type="submission" date="2023-04" db="EMBL/GenBank/DDBJ databases">
        <authorList>
            <person name="Bruccoleri R.E."/>
            <person name="Oakeley E.J."/>
            <person name="Faust A.-M."/>
            <person name="Dessus-Babus S."/>
            <person name="Altorfer M."/>
            <person name="Burckhardt D."/>
            <person name="Oertli M."/>
            <person name="Naumann U."/>
            <person name="Petersen F."/>
            <person name="Wong J."/>
        </authorList>
    </citation>
    <scope>NUCLEOTIDE SEQUENCE</scope>
    <source>
        <strain evidence="2">GSM-AAB239-AS_SAM_17_03QT</strain>
        <tissue evidence="2">Leaf</tissue>
    </source>
</reference>
<dbReference type="Proteomes" id="UP001140949">
    <property type="component" value="Unassembled WGS sequence"/>
</dbReference>
<evidence type="ECO:0000313" key="3">
    <source>
        <dbReference type="Proteomes" id="UP001140949"/>
    </source>
</evidence>
<organism evidence="2 3">
    <name type="scientific">Iris pallida</name>
    <name type="common">Sweet iris</name>
    <dbReference type="NCBI Taxonomy" id="29817"/>
    <lineage>
        <taxon>Eukaryota</taxon>
        <taxon>Viridiplantae</taxon>
        <taxon>Streptophyta</taxon>
        <taxon>Embryophyta</taxon>
        <taxon>Tracheophyta</taxon>
        <taxon>Spermatophyta</taxon>
        <taxon>Magnoliopsida</taxon>
        <taxon>Liliopsida</taxon>
        <taxon>Asparagales</taxon>
        <taxon>Iridaceae</taxon>
        <taxon>Iridoideae</taxon>
        <taxon>Irideae</taxon>
        <taxon>Iris</taxon>
    </lineage>
</organism>
<name>A0AAX6ESA3_IRIPA</name>
<accession>A0AAX6ESA3</accession>
<proteinExistence type="predicted"/>
<keyword evidence="1" id="KW-0812">Transmembrane</keyword>
<dbReference type="EMBL" id="JANAVB010034417">
    <property type="protein sequence ID" value="KAJ6806893.1"/>
    <property type="molecule type" value="Genomic_DNA"/>
</dbReference>
<gene>
    <name evidence="2" type="ORF">M6B38_106110</name>
</gene>
<reference evidence="2" key="1">
    <citation type="journal article" date="2023" name="GigaByte">
        <title>Genome assembly of the bearded iris, Iris pallida Lam.</title>
        <authorList>
            <person name="Bruccoleri R.E."/>
            <person name="Oakeley E.J."/>
            <person name="Faust A.M.E."/>
            <person name="Altorfer M."/>
            <person name="Dessus-Babus S."/>
            <person name="Burckhardt D."/>
            <person name="Oertli M."/>
            <person name="Naumann U."/>
            <person name="Petersen F."/>
            <person name="Wong J."/>
        </authorList>
    </citation>
    <scope>NUCLEOTIDE SEQUENCE</scope>
    <source>
        <strain evidence="2">GSM-AAB239-AS_SAM_17_03QT</strain>
    </source>
</reference>
<protein>
    <submittedName>
        <fullName evidence="2">Uncharacterized protein</fullName>
    </submittedName>
</protein>
<feature type="transmembrane region" description="Helical" evidence="1">
    <location>
        <begin position="38"/>
        <end position="56"/>
    </location>
</feature>